<organism evidence="1 2">
    <name type="scientific">Pseudomicrostroma glucosiphilum</name>
    <dbReference type="NCBI Taxonomy" id="1684307"/>
    <lineage>
        <taxon>Eukaryota</taxon>
        <taxon>Fungi</taxon>
        <taxon>Dikarya</taxon>
        <taxon>Basidiomycota</taxon>
        <taxon>Ustilaginomycotina</taxon>
        <taxon>Exobasidiomycetes</taxon>
        <taxon>Microstromatales</taxon>
        <taxon>Microstromatales incertae sedis</taxon>
        <taxon>Pseudomicrostroma</taxon>
    </lineage>
</organism>
<dbReference type="AlphaFoldDB" id="A0A316U8Q2"/>
<evidence type="ECO:0000313" key="1">
    <source>
        <dbReference type="EMBL" id="PWN21224.1"/>
    </source>
</evidence>
<dbReference type="Proteomes" id="UP000245942">
    <property type="component" value="Unassembled WGS sequence"/>
</dbReference>
<proteinExistence type="predicted"/>
<gene>
    <name evidence="1" type="ORF">BCV69DRAFT_308174</name>
</gene>
<protein>
    <submittedName>
        <fullName evidence="1">Uncharacterized protein</fullName>
    </submittedName>
</protein>
<dbReference type="EMBL" id="KZ819326">
    <property type="protein sequence ID" value="PWN21224.1"/>
    <property type="molecule type" value="Genomic_DNA"/>
</dbReference>
<dbReference type="RefSeq" id="XP_025348384.1">
    <property type="nucleotide sequence ID" value="XM_025494702.1"/>
</dbReference>
<keyword evidence="2" id="KW-1185">Reference proteome</keyword>
<reference evidence="1 2" key="1">
    <citation type="journal article" date="2018" name="Mol. Biol. Evol.">
        <title>Broad Genomic Sampling Reveals a Smut Pathogenic Ancestry of the Fungal Clade Ustilaginomycotina.</title>
        <authorList>
            <person name="Kijpornyongpan T."/>
            <person name="Mondo S.J."/>
            <person name="Barry K."/>
            <person name="Sandor L."/>
            <person name="Lee J."/>
            <person name="Lipzen A."/>
            <person name="Pangilinan J."/>
            <person name="LaButti K."/>
            <person name="Hainaut M."/>
            <person name="Henrissat B."/>
            <person name="Grigoriev I.V."/>
            <person name="Spatafora J.W."/>
            <person name="Aime M.C."/>
        </authorList>
    </citation>
    <scope>NUCLEOTIDE SEQUENCE [LARGE SCALE GENOMIC DNA]</scope>
    <source>
        <strain evidence="1 2">MCA 4718</strain>
    </source>
</reference>
<accession>A0A316U8Q2</accession>
<sequence length="332" mass="37423">MSEAIRDEVGRASFGLVLFWGDPSGPHERTIDWVLKKISAQLRGYCIETAGQSNTELETSSGTSGNESVPRLFEEVRRWAQAGHNAIGCKIWHSDDAGFSVLILVQEQERTDFDHATEAISYYHPQHPSGTIRATRMVTQNKEPDASFLDSRRVIMTAVEVAWRNESLSKLLDELHRWSQSGRNGIGFKLWLSKVAGASILSRSVVIECHTPAVVLPAAWFCLDSGFEELSERPPRPVIWSLSELALLLPILKTEDDAEGLPAEEANPVLDELEANRQRMEFLYAQAEVDDLVVAEGLAEEVREELLQPLRDRLALKRRRWERVDMARRLGP</sequence>
<name>A0A316U8Q2_9BASI</name>
<evidence type="ECO:0000313" key="2">
    <source>
        <dbReference type="Proteomes" id="UP000245942"/>
    </source>
</evidence>
<dbReference type="GeneID" id="37016436"/>